<dbReference type="GO" id="GO:0016887">
    <property type="term" value="F:ATP hydrolysis activity"/>
    <property type="evidence" value="ECO:0007669"/>
    <property type="project" value="InterPro"/>
</dbReference>
<dbReference type="PANTHER" id="PTHR42734:SF5">
    <property type="entry name" value="IRON TRANSPORT SYSTEM ATP-BINDING PROTEIN HI_0361-RELATED"/>
    <property type="match status" value="1"/>
</dbReference>
<gene>
    <name evidence="7" type="ORF">F8O03_10520</name>
</gene>
<evidence type="ECO:0000256" key="5">
    <source>
        <dbReference type="SAM" id="MobiDB-lite"/>
    </source>
</evidence>
<dbReference type="EMBL" id="WBJX01000003">
    <property type="protein sequence ID" value="KAB1637644.1"/>
    <property type="molecule type" value="Genomic_DNA"/>
</dbReference>
<organism evidence="7 8">
    <name type="scientific">Pseudoclavibacter terrae</name>
    <dbReference type="NCBI Taxonomy" id="1530195"/>
    <lineage>
        <taxon>Bacteria</taxon>
        <taxon>Bacillati</taxon>
        <taxon>Actinomycetota</taxon>
        <taxon>Actinomycetes</taxon>
        <taxon>Micrococcales</taxon>
        <taxon>Microbacteriaceae</taxon>
        <taxon>Pseudoclavibacter</taxon>
    </lineage>
</organism>
<dbReference type="OrthoDB" id="5296765at2"/>
<dbReference type="AlphaFoldDB" id="A0A7J5B146"/>
<evidence type="ECO:0000259" key="6">
    <source>
        <dbReference type="PROSITE" id="PS50893"/>
    </source>
</evidence>
<sequence length="269" mass="28180">MTQRSPLVSYRDASIAYGREAPALTGVSFEVGQGDAVALLGPNGAGKSTLLQSLLGLLPTTGTAEVLGTTPGARASEVGYLPQSTHIDPDFPVSLGQVVMMGRYRRLGLFRWPGAADREVVRRAIETVGLTDLAKTTFGELSGGQRQRALLARALATEPKLILLDEPFNGLDRTNRDALIATLLRLRETGVGIVVSTHDLELAHEVCSHVLLLNGRQIAGGPISEALTDTALAAAFSGTSADTEAHGGAHGTLCAPGGDDADEHERARV</sequence>
<evidence type="ECO:0000256" key="3">
    <source>
        <dbReference type="ARBA" id="ARBA00022741"/>
    </source>
</evidence>
<evidence type="ECO:0000256" key="2">
    <source>
        <dbReference type="ARBA" id="ARBA00022448"/>
    </source>
</evidence>
<dbReference type="RefSeq" id="WP_151423837.1">
    <property type="nucleotide sequence ID" value="NZ_WBJX01000003.1"/>
</dbReference>
<accession>A0A7J5B146</accession>
<evidence type="ECO:0000313" key="7">
    <source>
        <dbReference type="EMBL" id="KAB1637644.1"/>
    </source>
</evidence>
<dbReference type="SMART" id="SM00382">
    <property type="entry name" value="AAA"/>
    <property type="match status" value="1"/>
</dbReference>
<dbReference type="PROSITE" id="PS50893">
    <property type="entry name" value="ABC_TRANSPORTER_2"/>
    <property type="match status" value="1"/>
</dbReference>
<keyword evidence="2" id="KW-0813">Transport</keyword>
<feature type="region of interest" description="Disordered" evidence="5">
    <location>
        <begin position="241"/>
        <end position="269"/>
    </location>
</feature>
<comment type="similarity">
    <text evidence="1">Belongs to the ABC transporter superfamily.</text>
</comment>
<dbReference type="InterPro" id="IPR027417">
    <property type="entry name" value="P-loop_NTPase"/>
</dbReference>
<dbReference type="PANTHER" id="PTHR42734">
    <property type="entry name" value="METAL TRANSPORT SYSTEM ATP-BINDING PROTEIN TM_0124-RELATED"/>
    <property type="match status" value="1"/>
</dbReference>
<dbReference type="InterPro" id="IPR003593">
    <property type="entry name" value="AAA+_ATPase"/>
</dbReference>
<keyword evidence="4 7" id="KW-0067">ATP-binding</keyword>
<dbReference type="SUPFAM" id="SSF52540">
    <property type="entry name" value="P-loop containing nucleoside triphosphate hydrolases"/>
    <property type="match status" value="1"/>
</dbReference>
<protein>
    <submittedName>
        <fullName evidence="7">ABC transporter ATP-binding protein</fullName>
    </submittedName>
</protein>
<dbReference type="Pfam" id="PF00005">
    <property type="entry name" value="ABC_tran"/>
    <property type="match status" value="1"/>
</dbReference>
<dbReference type="Gene3D" id="3.40.50.300">
    <property type="entry name" value="P-loop containing nucleotide triphosphate hydrolases"/>
    <property type="match status" value="1"/>
</dbReference>
<evidence type="ECO:0000313" key="8">
    <source>
        <dbReference type="Proteomes" id="UP000490386"/>
    </source>
</evidence>
<dbReference type="InterPro" id="IPR017871">
    <property type="entry name" value="ABC_transporter-like_CS"/>
</dbReference>
<proteinExistence type="inferred from homology"/>
<dbReference type="InterPro" id="IPR050153">
    <property type="entry name" value="Metal_Ion_Import_ABC"/>
</dbReference>
<reference evidence="7 8" key="1">
    <citation type="submission" date="2019-09" db="EMBL/GenBank/DDBJ databases">
        <title>Phylogeny of genus Pseudoclavibacter and closely related genus.</title>
        <authorList>
            <person name="Li Y."/>
        </authorList>
    </citation>
    <scope>NUCLEOTIDE SEQUENCE [LARGE SCALE GENOMIC DNA]</scope>
    <source>
        <strain evidence="7 8">THG-MD12</strain>
    </source>
</reference>
<keyword evidence="8" id="KW-1185">Reference proteome</keyword>
<keyword evidence="3" id="KW-0547">Nucleotide-binding</keyword>
<feature type="domain" description="ABC transporter" evidence="6">
    <location>
        <begin position="8"/>
        <end position="240"/>
    </location>
</feature>
<dbReference type="PROSITE" id="PS00211">
    <property type="entry name" value="ABC_TRANSPORTER_1"/>
    <property type="match status" value="1"/>
</dbReference>
<evidence type="ECO:0000256" key="1">
    <source>
        <dbReference type="ARBA" id="ARBA00005417"/>
    </source>
</evidence>
<dbReference type="InterPro" id="IPR003439">
    <property type="entry name" value="ABC_transporter-like_ATP-bd"/>
</dbReference>
<dbReference type="GO" id="GO:0005524">
    <property type="term" value="F:ATP binding"/>
    <property type="evidence" value="ECO:0007669"/>
    <property type="project" value="UniProtKB-KW"/>
</dbReference>
<name>A0A7J5B146_9MICO</name>
<dbReference type="Proteomes" id="UP000490386">
    <property type="component" value="Unassembled WGS sequence"/>
</dbReference>
<comment type="caution">
    <text evidence="7">The sequence shown here is derived from an EMBL/GenBank/DDBJ whole genome shotgun (WGS) entry which is preliminary data.</text>
</comment>
<dbReference type="CDD" id="cd03235">
    <property type="entry name" value="ABC_Metallic_Cations"/>
    <property type="match status" value="1"/>
</dbReference>
<evidence type="ECO:0000256" key="4">
    <source>
        <dbReference type="ARBA" id="ARBA00022840"/>
    </source>
</evidence>